<feature type="transmembrane region" description="Helical" evidence="4">
    <location>
        <begin position="394"/>
        <end position="415"/>
    </location>
</feature>
<feature type="transmembrane region" description="Helical" evidence="4">
    <location>
        <begin position="211"/>
        <end position="234"/>
    </location>
</feature>
<comment type="caution">
    <text evidence="5">The sequence shown here is derived from an EMBL/GenBank/DDBJ whole genome shotgun (WGS) entry which is preliminary data.</text>
</comment>
<sequence>MTAREATADAGTAMPQRLNRAFLLLSGGDDVRLCKDIPDSACREQPGNYFRHLLASLGNKLADEIASARLVLPWLLAQLGGSSALIGWLVPIREAGSLVPQLLVAALVRGLARRKYAWALGGLTQALAALGMALIALFGDGPLGVWTVLALLLLLALGRGVSSIATKDVMGKTIGKSRRGSLLGWSDGISSIVALLIGLALPLLGESPARGVLAALLLLAAAGWLLNAACALAIREEAGATEGGVSAGAALLEGWTLLRDDRAFLRFNLSRGLLLGSALALPYVVVICHQRSGEDLAGLGLLLVASNLGTFVASPLWGRWADRSSRQVMAAAGALAGLCCLLTVGLAAWTDSLWWYAGVYTVLTAAHAGVQLGRKVWVVDLGGERRALYVAMSNTLAGALLLLAGLITGAVAHAFGAHGALLLMALMALVGAASTLWLDDVE</sequence>
<dbReference type="Pfam" id="PF07690">
    <property type="entry name" value="MFS_1"/>
    <property type="match status" value="1"/>
</dbReference>
<evidence type="ECO:0000256" key="4">
    <source>
        <dbReference type="SAM" id="Phobius"/>
    </source>
</evidence>
<feature type="transmembrane region" description="Helical" evidence="4">
    <location>
        <begin position="272"/>
        <end position="290"/>
    </location>
</feature>
<keyword evidence="2 4" id="KW-1133">Transmembrane helix</keyword>
<feature type="transmembrane region" description="Helical" evidence="4">
    <location>
        <begin position="421"/>
        <end position="438"/>
    </location>
</feature>
<gene>
    <name evidence="5" type="ORF">C7443_102315</name>
</gene>
<feature type="transmembrane region" description="Helical" evidence="4">
    <location>
        <begin position="182"/>
        <end position="205"/>
    </location>
</feature>
<dbReference type="InterPro" id="IPR036259">
    <property type="entry name" value="MFS_trans_sf"/>
</dbReference>
<evidence type="ECO:0000256" key="2">
    <source>
        <dbReference type="ARBA" id="ARBA00022989"/>
    </source>
</evidence>
<keyword evidence="1 4" id="KW-0812">Transmembrane</keyword>
<dbReference type="InterPro" id="IPR011701">
    <property type="entry name" value="MFS"/>
</dbReference>
<evidence type="ECO:0000256" key="3">
    <source>
        <dbReference type="ARBA" id="ARBA00023136"/>
    </source>
</evidence>
<dbReference type="RefSeq" id="WP_246004538.1">
    <property type="nucleotide sequence ID" value="NZ_QGTJ01000002.1"/>
</dbReference>
<dbReference type="EMBL" id="QGTJ01000002">
    <property type="protein sequence ID" value="PWV64664.1"/>
    <property type="molecule type" value="Genomic_DNA"/>
</dbReference>
<feature type="transmembrane region" description="Helical" evidence="4">
    <location>
        <begin position="353"/>
        <end position="373"/>
    </location>
</feature>
<feature type="transmembrane region" description="Helical" evidence="4">
    <location>
        <begin position="296"/>
        <end position="316"/>
    </location>
</feature>
<dbReference type="PANTHER" id="PTHR23526:SF1">
    <property type="entry name" value="MAJOR FACILITATOR SUPERFAMILY MFS_1"/>
    <property type="match status" value="1"/>
</dbReference>
<feature type="transmembrane region" description="Helical" evidence="4">
    <location>
        <begin position="116"/>
        <end position="137"/>
    </location>
</feature>
<dbReference type="Proteomes" id="UP000246569">
    <property type="component" value="Unassembled WGS sequence"/>
</dbReference>
<name>A0A317MYQ1_9GAMM</name>
<dbReference type="GO" id="GO:0022857">
    <property type="term" value="F:transmembrane transporter activity"/>
    <property type="evidence" value="ECO:0007669"/>
    <property type="project" value="InterPro"/>
</dbReference>
<proteinExistence type="predicted"/>
<keyword evidence="6" id="KW-1185">Reference proteome</keyword>
<reference evidence="5 6" key="1">
    <citation type="submission" date="2018-05" db="EMBL/GenBank/DDBJ databases">
        <title>Genomic Encyclopedia of Type Strains, Phase IV (KMG-IV): sequencing the most valuable type-strain genomes for metagenomic binning, comparative biology and taxonomic classification.</title>
        <authorList>
            <person name="Goeker M."/>
        </authorList>
    </citation>
    <scope>NUCLEOTIDE SEQUENCE [LARGE SCALE GENOMIC DNA]</scope>
    <source>
        <strain evidence="5 6">DSM 23606</strain>
    </source>
</reference>
<feature type="transmembrane region" description="Helical" evidence="4">
    <location>
        <begin position="328"/>
        <end position="347"/>
    </location>
</feature>
<dbReference type="PANTHER" id="PTHR23526">
    <property type="entry name" value="INTEGRAL MEMBRANE TRANSPORT PROTEIN-RELATED"/>
    <property type="match status" value="1"/>
</dbReference>
<protein>
    <submittedName>
        <fullName evidence="5">Putative MFS family arabinose efflux permease</fullName>
    </submittedName>
</protein>
<evidence type="ECO:0000313" key="6">
    <source>
        <dbReference type="Proteomes" id="UP000246569"/>
    </source>
</evidence>
<dbReference type="AlphaFoldDB" id="A0A317MYQ1"/>
<keyword evidence="3 4" id="KW-0472">Membrane</keyword>
<feature type="transmembrane region" description="Helical" evidence="4">
    <location>
        <begin position="143"/>
        <end position="161"/>
    </location>
</feature>
<dbReference type="Gene3D" id="1.20.1250.20">
    <property type="entry name" value="MFS general substrate transporter like domains"/>
    <property type="match status" value="2"/>
</dbReference>
<dbReference type="InterPro" id="IPR052528">
    <property type="entry name" value="Sugar_transport-like"/>
</dbReference>
<evidence type="ECO:0000256" key="1">
    <source>
        <dbReference type="ARBA" id="ARBA00022692"/>
    </source>
</evidence>
<organism evidence="5 6">
    <name type="scientific">Plasticicumulans acidivorans</name>
    <dbReference type="NCBI Taxonomy" id="886464"/>
    <lineage>
        <taxon>Bacteria</taxon>
        <taxon>Pseudomonadati</taxon>
        <taxon>Pseudomonadota</taxon>
        <taxon>Gammaproteobacteria</taxon>
        <taxon>Candidatus Competibacteraceae</taxon>
        <taxon>Plasticicumulans</taxon>
    </lineage>
</organism>
<evidence type="ECO:0000313" key="5">
    <source>
        <dbReference type="EMBL" id="PWV64664.1"/>
    </source>
</evidence>
<dbReference type="SUPFAM" id="SSF103473">
    <property type="entry name" value="MFS general substrate transporter"/>
    <property type="match status" value="1"/>
</dbReference>
<accession>A0A317MYQ1</accession>